<dbReference type="OrthoDB" id="9784297at2"/>
<reference evidence="2 3" key="1">
    <citation type="submission" date="2019-07" db="EMBL/GenBank/DDBJ databases">
        <authorList>
            <person name="Park Y.J."/>
            <person name="Jeong S.E."/>
            <person name="Jung H.S."/>
        </authorList>
    </citation>
    <scope>NUCLEOTIDE SEQUENCE [LARGE SCALE GENOMIC DNA]</scope>
    <source>
        <strain evidence="3">P16(2019)</strain>
    </source>
</reference>
<keyword evidence="3" id="KW-1185">Reference proteome</keyword>
<dbReference type="Proteomes" id="UP000318521">
    <property type="component" value="Unassembled WGS sequence"/>
</dbReference>
<dbReference type="AlphaFoldDB" id="A0A553ZVR9"/>
<evidence type="ECO:0000313" key="2">
    <source>
        <dbReference type="EMBL" id="TSB45570.1"/>
    </source>
</evidence>
<proteinExistence type="predicted"/>
<dbReference type="InterPro" id="IPR027417">
    <property type="entry name" value="P-loop_NTPase"/>
</dbReference>
<dbReference type="EMBL" id="VLXZ01000010">
    <property type="protein sequence ID" value="TSB45570.1"/>
    <property type="molecule type" value="Genomic_DNA"/>
</dbReference>
<dbReference type="Gene3D" id="3.40.50.300">
    <property type="entry name" value="P-loop containing nucleotide triphosphate hydrolases"/>
    <property type="match status" value="1"/>
</dbReference>
<organism evidence="2 3">
    <name type="scientific">Alkalicoccobacillus porphyridii</name>
    <dbReference type="NCBI Taxonomy" id="2597270"/>
    <lineage>
        <taxon>Bacteria</taxon>
        <taxon>Bacillati</taxon>
        <taxon>Bacillota</taxon>
        <taxon>Bacilli</taxon>
        <taxon>Bacillales</taxon>
        <taxon>Bacillaceae</taxon>
        <taxon>Alkalicoccobacillus</taxon>
    </lineage>
</organism>
<feature type="coiled-coil region" evidence="1">
    <location>
        <begin position="226"/>
        <end position="260"/>
    </location>
</feature>
<dbReference type="RefSeq" id="WP_143849759.1">
    <property type="nucleotide sequence ID" value="NZ_VLXZ01000010.1"/>
</dbReference>
<comment type="caution">
    <text evidence="2">The sequence shown here is derived from an EMBL/GenBank/DDBJ whole genome shotgun (WGS) entry which is preliminary data.</text>
</comment>
<dbReference type="SUPFAM" id="SSF52540">
    <property type="entry name" value="P-loop containing nucleoside triphosphate hydrolases"/>
    <property type="match status" value="1"/>
</dbReference>
<name>A0A553ZVR9_9BACI</name>
<evidence type="ECO:0000313" key="3">
    <source>
        <dbReference type="Proteomes" id="UP000318521"/>
    </source>
</evidence>
<evidence type="ECO:0000256" key="1">
    <source>
        <dbReference type="SAM" id="Coils"/>
    </source>
</evidence>
<accession>A0A553ZVR9</accession>
<gene>
    <name evidence="2" type="ORF">FN960_15485</name>
</gene>
<feature type="coiled-coil region" evidence="1">
    <location>
        <begin position="315"/>
        <end position="363"/>
    </location>
</feature>
<protein>
    <submittedName>
        <fullName evidence="2">Uncharacterized protein</fullName>
    </submittedName>
</protein>
<sequence>MKRLIISEILLLSKIERKAKRVQFHPKITIIKGTNHTGKSSLLKSIYTSFGATPKIVHPKWKNADVISVVKFSVDNQDYTILRKDKFYAVFNHDEKSIETFNSVTKGLGPYLATILGFKIKLNNKQGDLITPPPAYYFLPFYVDQDAGWKANWSSFDRLFHLKGTWKKDMANYHSGIKPNEYYETKAEIQKYNTVVSSLESEKKLTQNVSNKLIDQFIRVQLDIDMEAFKREIDELVMLYHSLQEEGDTLQEKIVELNNIKISLQSHITIIKNTMTELNLDYHFALKEDETVSCPTCGNIYENSFAERFDIAKDEDRCQELLIEKELELKKIEEAIAVQYQSFNQNNNEIEKIKETLDKKQGEITLRDLIQNEGKKELRVILDSDISRLTKGIVENIERIDLLKENIKFYNDKERQKEIKNLYIDTMTDLLLKLDVHTISQKSYKAIDSVIKETGSGLPRALLAYYYSFLKVVNEYSTATFCPIVIDSPNQQDQSPENLRKMIKVILEEQPKNSQIILGVREMDTDVDFEGKIIELKTQYSLLQENEYESVSMEINQLLEQSLNLR</sequence>
<keyword evidence="1" id="KW-0175">Coiled coil</keyword>